<proteinExistence type="predicted"/>
<dbReference type="AlphaFoldDB" id="A0A4S3JMS2"/>
<accession>A0A4S3JMS2</accession>
<name>A0A4S3JMS2_9EURO</name>
<dbReference type="VEuPathDB" id="FungiDB:EYZ11_004498"/>
<dbReference type="Proteomes" id="UP000308092">
    <property type="component" value="Unassembled WGS sequence"/>
</dbReference>
<sequence>MKERLFSRRVIPDYRVETAARALGRPNSIPAGLEDPCYWLTSDLRIKEGRITTRGCALAEGYPVKMPQPAQYTKAMFLLSLRDIARQATYTHWEVALNYLLGDVMEGEENQLSGSRISEGRSASTWD</sequence>
<evidence type="ECO:0000313" key="1">
    <source>
        <dbReference type="EMBL" id="THC96038.1"/>
    </source>
</evidence>
<comment type="caution">
    <text evidence="1">The sequence shown here is derived from an EMBL/GenBank/DDBJ whole genome shotgun (WGS) entry which is preliminary data.</text>
</comment>
<reference evidence="1 2" key="1">
    <citation type="submission" date="2019-03" db="EMBL/GenBank/DDBJ databases">
        <title>The genome sequence of a newly discovered highly antifungal drug resistant Aspergillus species, Aspergillus tanneri NIH 1004.</title>
        <authorList>
            <person name="Mounaud S."/>
            <person name="Singh I."/>
            <person name="Joardar V."/>
            <person name="Pakala S."/>
            <person name="Pakala S."/>
            <person name="Venepally P."/>
            <person name="Hoover J."/>
            <person name="Nierman W."/>
            <person name="Chung J."/>
            <person name="Losada L."/>
        </authorList>
    </citation>
    <scope>NUCLEOTIDE SEQUENCE [LARGE SCALE GENOMIC DNA]</scope>
    <source>
        <strain evidence="1 2">NIH1004</strain>
    </source>
</reference>
<keyword evidence="2" id="KW-1185">Reference proteome</keyword>
<protein>
    <submittedName>
        <fullName evidence="1">Uncharacterized protein</fullName>
    </submittedName>
</protein>
<dbReference type="EMBL" id="SOSA01000131">
    <property type="protein sequence ID" value="THC96038.1"/>
    <property type="molecule type" value="Genomic_DNA"/>
</dbReference>
<gene>
    <name evidence="1" type="ORF">EYZ11_004498</name>
</gene>
<evidence type="ECO:0000313" key="2">
    <source>
        <dbReference type="Proteomes" id="UP000308092"/>
    </source>
</evidence>
<organism evidence="1 2">
    <name type="scientific">Aspergillus tanneri</name>
    <dbReference type="NCBI Taxonomy" id="1220188"/>
    <lineage>
        <taxon>Eukaryota</taxon>
        <taxon>Fungi</taxon>
        <taxon>Dikarya</taxon>
        <taxon>Ascomycota</taxon>
        <taxon>Pezizomycotina</taxon>
        <taxon>Eurotiomycetes</taxon>
        <taxon>Eurotiomycetidae</taxon>
        <taxon>Eurotiales</taxon>
        <taxon>Aspergillaceae</taxon>
        <taxon>Aspergillus</taxon>
        <taxon>Aspergillus subgen. Circumdati</taxon>
    </lineage>
</organism>